<dbReference type="KEGG" id="nwa:Nwat_2250"/>
<dbReference type="Proteomes" id="UP000000393">
    <property type="component" value="Chromosome"/>
</dbReference>
<evidence type="ECO:0000313" key="2">
    <source>
        <dbReference type="Proteomes" id="UP000000393"/>
    </source>
</evidence>
<evidence type="ECO:0000313" key="1">
    <source>
        <dbReference type="EMBL" id="ADJ29079.1"/>
    </source>
</evidence>
<keyword evidence="2" id="KW-1185">Reference proteome</keyword>
<protein>
    <submittedName>
        <fullName evidence="1">Uncharacterized protein</fullName>
    </submittedName>
</protein>
<sequence length="86" mass="9543">MGGERVVVLQIRFFSPKKGFDAHPLWRAPGSIFRMSRFAKSESVRGFPYPLPPTTPSLILQDFCQEAKREKLLSMGKAGVACCNVG</sequence>
<accession>D8K8F9</accession>
<dbReference type="HOGENOM" id="CLU_2494756_0_0_6"/>
<dbReference type="STRING" id="105559.Nwat_2250"/>
<dbReference type="AlphaFoldDB" id="D8K8F9"/>
<gene>
    <name evidence="1" type="ordered locus">Nwat_2250</name>
</gene>
<name>D8K8F9_NITWC</name>
<reference evidence="1 2" key="1">
    <citation type="submission" date="2010-06" db="EMBL/GenBank/DDBJ databases">
        <title>Complete sequence of chromosome of Nitrosococcus watsoni C-113.</title>
        <authorList>
            <consortium name="US DOE Joint Genome Institute"/>
            <person name="Lucas S."/>
            <person name="Copeland A."/>
            <person name="Lapidus A."/>
            <person name="Cheng J.-F."/>
            <person name="Bruce D."/>
            <person name="Goodwin L."/>
            <person name="Pitluck S."/>
            <person name="Malfatti S.A."/>
            <person name="Chain P.S.G."/>
            <person name="Land M."/>
            <person name="Hauser L."/>
            <person name="Kyrpides N."/>
            <person name="Ivanova N."/>
            <person name="Cambell M.A."/>
            <person name="Heidelberg J.F."/>
            <person name="Klotz M.G."/>
            <person name="Woyke T."/>
        </authorList>
    </citation>
    <scope>NUCLEOTIDE SEQUENCE [LARGE SCALE GENOMIC DNA]</scope>
    <source>
        <strain evidence="1 2">C-113</strain>
    </source>
</reference>
<dbReference type="EMBL" id="CP002086">
    <property type="protein sequence ID" value="ADJ29079.1"/>
    <property type="molecule type" value="Genomic_DNA"/>
</dbReference>
<organism evidence="1 2">
    <name type="scientific">Nitrosococcus watsoni (strain C-113)</name>
    <dbReference type="NCBI Taxonomy" id="105559"/>
    <lineage>
        <taxon>Bacteria</taxon>
        <taxon>Pseudomonadati</taxon>
        <taxon>Pseudomonadota</taxon>
        <taxon>Gammaproteobacteria</taxon>
        <taxon>Chromatiales</taxon>
        <taxon>Chromatiaceae</taxon>
        <taxon>Nitrosococcus</taxon>
    </lineage>
</organism>
<proteinExistence type="predicted"/>